<dbReference type="OrthoDB" id="9768177at2"/>
<dbReference type="Pfam" id="PF07715">
    <property type="entry name" value="Plug"/>
    <property type="match status" value="1"/>
</dbReference>
<dbReference type="Pfam" id="PF13715">
    <property type="entry name" value="CarbopepD_reg_2"/>
    <property type="match status" value="1"/>
</dbReference>
<gene>
    <name evidence="10" type="ORF">CPT03_10920</name>
</gene>
<dbReference type="InterPro" id="IPR008969">
    <property type="entry name" value="CarboxyPept-like_regulatory"/>
</dbReference>
<comment type="similarity">
    <text evidence="7">Belongs to the TonB-dependent receptor family.</text>
</comment>
<evidence type="ECO:0000256" key="2">
    <source>
        <dbReference type="ARBA" id="ARBA00022448"/>
    </source>
</evidence>
<proteinExistence type="inferred from homology"/>
<dbReference type="EMBL" id="CP024091">
    <property type="protein sequence ID" value="ATP56957.1"/>
    <property type="molecule type" value="Genomic_DNA"/>
</dbReference>
<organism evidence="10 11">
    <name type="scientific">Pedobacter ginsengisoli</name>
    <dbReference type="NCBI Taxonomy" id="363852"/>
    <lineage>
        <taxon>Bacteria</taxon>
        <taxon>Pseudomonadati</taxon>
        <taxon>Bacteroidota</taxon>
        <taxon>Sphingobacteriia</taxon>
        <taxon>Sphingobacteriales</taxon>
        <taxon>Sphingobacteriaceae</taxon>
        <taxon>Pedobacter</taxon>
    </lineage>
</organism>
<sequence>MKLTVFLLAFTCFQVCATGYAQRITLSEKNVSVETILKKIKKQSGYHLWYEDNLLDKTRNTDINVTNVSLEQALESCLKGFPLTYAIVDKTVVIKRDKSWYELLTITGKVTDEQDQPMTGVSVRLKGSEIGATTDNQGRYSLDLPDGNGVLLFSYVGFKTYEVKVNNQSILNLKMTPEAQGLNEVVVVGYGTQQKKDILGAISTVGAKDLEERPATNFGYSIEGKAAGVQVLTPSGKPQAGFSIKVRGTTSITADSEPMYVVDGVPSVNTYDINPSDIESISILKDAASAAIYGASGANGVVLITTKRGKNQKAQLSFSTYAGISNVKSKIDVLNRADYIALMTEIGQVAAWDNYKDDTDWHKEIYREAYAQNYQLSVNGGNDATTYYISGAWTKQDGVVRTNTMNRFNFKVNLDQKINDFIKVGTSVSYARWYDRNIDDNRGSANSGVIMNVLTSSPVTGIYNEDGTFTANPLRLSFNNPVAYTDGSTNGFNNSRFFGNLYAEVSILKDLKFKTLFGYDNSKGKYNYFLDPFRTDWGRVNKGLADLNMNESEYWLSENTLSYAKTFAEKHAVDAFVGYTSSRTTSEISEIETKGFSGISVPTVNGGSIVNLATGSRAARTNTSIVGRVRYAYDDKYLISSNLRADASSVFGPDKRWGFFPSFSAGWRISKENFLKDAEFINDLKIRYAWGKVGNDHIDPYAWYGLIGTGSNYILGEQVNSGTAPTTPENRNLQWESTTQNNLGVDLSLFKSRVNLSVDLYRKSTADLLFNKPVPTSSGFLGALQNIGKLENKGIEFALNTKNLNGVVKWESDFNISFNRNRIGYIGDQELAVGGIPQRQQAAIIKEGLPIGTFWGYVSDGVDPKTGNMIYEDVNGNGYNIDEDGALDAGDRKVIGNANPNFTYGFTNRVSYGNFSLDVFLQGVQGNDIFNATRIETEGMMDYRNQSVAVLRRWTKEGQITDIPRAESGNVVNSDISSRFIENGSYLRLKSLTLGYKLPQSLLSKFKVKNGSLYVTGENLLTFTKYSGYDPEVSAFAGTGGESSNGALGIDYGTYPQVRQFIFGLSFSF</sequence>
<evidence type="ECO:0000259" key="9">
    <source>
        <dbReference type="SMART" id="SM00965"/>
    </source>
</evidence>
<dbReference type="SUPFAM" id="SSF49464">
    <property type="entry name" value="Carboxypeptidase regulatory domain-like"/>
    <property type="match status" value="1"/>
</dbReference>
<comment type="subcellular location">
    <subcellularLocation>
        <location evidence="1 7">Cell outer membrane</location>
        <topology evidence="1 7">Multi-pass membrane protein</topology>
    </subcellularLocation>
</comment>
<dbReference type="SUPFAM" id="SSF56935">
    <property type="entry name" value="Porins"/>
    <property type="match status" value="1"/>
</dbReference>
<feature type="signal peptide" evidence="8">
    <location>
        <begin position="1"/>
        <end position="17"/>
    </location>
</feature>
<keyword evidence="3 7" id="KW-1134">Transmembrane beta strand</keyword>
<dbReference type="Gene3D" id="2.170.130.10">
    <property type="entry name" value="TonB-dependent receptor, plug domain"/>
    <property type="match status" value="1"/>
</dbReference>
<dbReference type="InterPro" id="IPR012910">
    <property type="entry name" value="Plug_dom"/>
</dbReference>
<protein>
    <submittedName>
        <fullName evidence="10">SusC/RagA family TonB-linked outer membrane protein</fullName>
    </submittedName>
</protein>
<dbReference type="InterPro" id="IPR039426">
    <property type="entry name" value="TonB-dep_rcpt-like"/>
</dbReference>
<evidence type="ECO:0000256" key="7">
    <source>
        <dbReference type="PROSITE-ProRule" id="PRU01360"/>
    </source>
</evidence>
<dbReference type="SMART" id="SM00965">
    <property type="entry name" value="STN"/>
    <property type="match status" value="1"/>
</dbReference>
<evidence type="ECO:0000256" key="8">
    <source>
        <dbReference type="SAM" id="SignalP"/>
    </source>
</evidence>
<evidence type="ECO:0000256" key="6">
    <source>
        <dbReference type="ARBA" id="ARBA00023237"/>
    </source>
</evidence>
<dbReference type="Pfam" id="PF07660">
    <property type="entry name" value="STN"/>
    <property type="match status" value="1"/>
</dbReference>
<dbReference type="InterPro" id="IPR023996">
    <property type="entry name" value="TonB-dep_OMP_SusC/RagA"/>
</dbReference>
<evidence type="ECO:0000313" key="11">
    <source>
        <dbReference type="Proteomes" id="UP000223749"/>
    </source>
</evidence>
<feature type="chain" id="PRO_5013608466" evidence="8">
    <location>
        <begin position="18"/>
        <end position="1069"/>
    </location>
</feature>
<dbReference type="PROSITE" id="PS52016">
    <property type="entry name" value="TONB_DEPENDENT_REC_3"/>
    <property type="match status" value="1"/>
</dbReference>
<dbReference type="Proteomes" id="UP000223749">
    <property type="component" value="Chromosome"/>
</dbReference>
<keyword evidence="2 7" id="KW-0813">Transport</keyword>
<feature type="domain" description="Secretin/TonB short N-terminal" evidence="9">
    <location>
        <begin position="46"/>
        <end position="97"/>
    </location>
</feature>
<dbReference type="InterPro" id="IPR023997">
    <property type="entry name" value="TonB-dep_OMP_SusC/RagA_CS"/>
</dbReference>
<keyword evidence="4 7" id="KW-0812">Transmembrane</keyword>
<evidence type="ECO:0000256" key="5">
    <source>
        <dbReference type="ARBA" id="ARBA00023136"/>
    </source>
</evidence>
<dbReference type="NCBIfam" id="TIGR04056">
    <property type="entry name" value="OMP_RagA_SusC"/>
    <property type="match status" value="1"/>
</dbReference>
<dbReference type="InterPro" id="IPR037066">
    <property type="entry name" value="Plug_dom_sf"/>
</dbReference>
<dbReference type="GO" id="GO:0009279">
    <property type="term" value="C:cell outer membrane"/>
    <property type="evidence" value="ECO:0007669"/>
    <property type="project" value="UniProtKB-SubCell"/>
</dbReference>
<evidence type="ECO:0000256" key="4">
    <source>
        <dbReference type="ARBA" id="ARBA00022692"/>
    </source>
</evidence>
<evidence type="ECO:0000256" key="1">
    <source>
        <dbReference type="ARBA" id="ARBA00004571"/>
    </source>
</evidence>
<dbReference type="AlphaFoldDB" id="A0A2D1U5T7"/>
<dbReference type="Gene3D" id="3.55.50.30">
    <property type="match status" value="1"/>
</dbReference>
<dbReference type="InterPro" id="IPR011662">
    <property type="entry name" value="Secretin/TonB_short_N"/>
</dbReference>
<keyword evidence="11" id="KW-1185">Reference proteome</keyword>
<dbReference type="NCBIfam" id="TIGR04057">
    <property type="entry name" value="SusC_RagA_signa"/>
    <property type="match status" value="1"/>
</dbReference>
<dbReference type="Gene3D" id="2.40.170.20">
    <property type="entry name" value="TonB-dependent receptor, beta-barrel domain"/>
    <property type="match status" value="1"/>
</dbReference>
<dbReference type="InterPro" id="IPR036942">
    <property type="entry name" value="Beta-barrel_TonB_sf"/>
</dbReference>
<accession>A0A2D1U5T7</accession>
<evidence type="ECO:0000256" key="3">
    <source>
        <dbReference type="ARBA" id="ARBA00022452"/>
    </source>
</evidence>
<dbReference type="FunFam" id="2.170.130.10:FF:000008">
    <property type="entry name" value="SusC/RagA family TonB-linked outer membrane protein"/>
    <property type="match status" value="1"/>
</dbReference>
<evidence type="ECO:0000313" key="10">
    <source>
        <dbReference type="EMBL" id="ATP56957.1"/>
    </source>
</evidence>
<name>A0A2D1U5T7_9SPHI</name>
<dbReference type="KEGG" id="pgs:CPT03_10920"/>
<keyword evidence="6 7" id="KW-0998">Cell outer membrane</keyword>
<keyword evidence="8" id="KW-0732">Signal</keyword>
<reference evidence="10 11" key="1">
    <citation type="submission" date="2017-10" db="EMBL/GenBank/DDBJ databases">
        <title>Whole genome of Pedobacter ginsengisoli T01R-27 isolated from tomato rhizosphere.</title>
        <authorList>
            <person name="Weon H.-Y."/>
            <person name="Lee S.A."/>
            <person name="Sang M.K."/>
            <person name="Song J."/>
        </authorList>
    </citation>
    <scope>NUCLEOTIDE SEQUENCE [LARGE SCALE GENOMIC DNA]</scope>
    <source>
        <strain evidence="10 11">T01R-27</strain>
    </source>
</reference>
<dbReference type="Gene3D" id="2.60.40.1120">
    <property type="entry name" value="Carboxypeptidase-like, regulatory domain"/>
    <property type="match status" value="1"/>
</dbReference>
<keyword evidence="5 7" id="KW-0472">Membrane</keyword>